<evidence type="ECO:0000256" key="2">
    <source>
        <dbReference type="ARBA" id="ARBA00004162"/>
    </source>
</evidence>
<dbReference type="GO" id="GO:0015031">
    <property type="term" value="P:protein transport"/>
    <property type="evidence" value="ECO:0007669"/>
    <property type="project" value="UniProtKB-KW"/>
</dbReference>
<keyword evidence="10 13" id="KW-1133">Transmembrane helix</keyword>
<protein>
    <recommendedName>
        <fullName evidence="5">Sec translocon accessory complex subunit YajC</fullName>
    </recommendedName>
</protein>
<organism evidence="14 15">
    <name type="scientific">Novosphingobium colocasiae</name>
    <dbReference type="NCBI Taxonomy" id="1256513"/>
    <lineage>
        <taxon>Bacteria</taxon>
        <taxon>Pseudomonadati</taxon>
        <taxon>Pseudomonadota</taxon>
        <taxon>Alphaproteobacteria</taxon>
        <taxon>Sphingomonadales</taxon>
        <taxon>Sphingomonadaceae</taxon>
        <taxon>Novosphingobium</taxon>
    </lineage>
</organism>
<evidence type="ECO:0000256" key="3">
    <source>
        <dbReference type="ARBA" id="ARBA00006742"/>
    </source>
</evidence>
<evidence type="ECO:0000313" key="15">
    <source>
        <dbReference type="Proteomes" id="UP000648075"/>
    </source>
</evidence>
<dbReference type="PRINTS" id="PR01853">
    <property type="entry name" value="YAJCTRNLCASE"/>
</dbReference>
<evidence type="ECO:0000256" key="5">
    <source>
        <dbReference type="ARBA" id="ARBA00014962"/>
    </source>
</evidence>
<comment type="similarity">
    <text evidence="3">Belongs to the YajC family.</text>
</comment>
<dbReference type="EMBL" id="BMZA01000018">
    <property type="protein sequence ID" value="GGZ14545.1"/>
    <property type="molecule type" value="Genomic_DNA"/>
</dbReference>
<dbReference type="RefSeq" id="WP_189622289.1">
    <property type="nucleotide sequence ID" value="NZ_BMZA01000018.1"/>
</dbReference>
<keyword evidence="7" id="KW-1003">Cell membrane</keyword>
<reference evidence="14" key="1">
    <citation type="journal article" date="2014" name="Int. J. Syst. Evol. Microbiol.">
        <title>Complete genome sequence of Corynebacterium casei LMG S-19264T (=DSM 44701T), isolated from a smear-ripened cheese.</title>
        <authorList>
            <consortium name="US DOE Joint Genome Institute (JGI-PGF)"/>
            <person name="Walter F."/>
            <person name="Albersmeier A."/>
            <person name="Kalinowski J."/>
            <person name="Ruckert C."/>
        </authorList>
    </citation>
    <scope>NUCLEOTIDE SEQUENCE</scope>
    <source>
        <strain evidence="14">KCTC 32255</strain>
    </source>
</reference>
<reference evidence="14" key="2">
    <citation type="submission" date="2020-09" db="EMBL/GenBank/DDBJ databases">
        <authorList>
            <person name="Sun Q."/>
            <person name="Kim S."/>
        </authorList>
    </citation>
    <scope>NUCLEOTIDE SEQUENCE</scope>
    <source>
        <strain evidence="14">KCTC 32255</strain>
    </source>
</reference>
<keyword evidence="9" id="KW-0653">Protein transport</keyword>
<dbReference type="Proteomes" id="UP000648075">
    <property type="component" value="Unassembled WGS sequence"/>
</dbReference>
<proteinExistence type="inferred from homology"/>
<dbReference type="PANTHER" id="PTHR33909:SF1">
    <property type="entry name" value="SEC TRANSLOCON ACCESSORY COMPLEX SUBUNIT YAJC"/>
    <property type="match status" value="1"/>
</dbReference>
<evidence type="ECO:0000256" key="7">
    <source>
        <dbReference type="ARBA" id="ARBA00022475"/>
    </source>
</evidence>
<comment type="function">
    <text evidence="1">The SecYEG-SecDF-YajC-YidC holo-translocon (HTL) protein secretase/insertase is a supercomplex required for protein secretion, insertion of proteins into membranes, and assembly of membrane protein complexes. While the SecYEG complex is essential for assembly of a number of proteins and complexes, the SecDF-YajC-YidC subcomplex facilitates these functions.</text>
</comment>
<keyword evidence="6" id="KW-0813">Transport</keyword>
<keyword evidence="15" id="KW-1185">Reference proteome</keyword>
<evidence type="ECO:0000256" key="13">
    <source>
        <dbReference type="SAM" id="Phobius"/>
    </source>
</evidence>
<comment type="caution">
    <text evidence="14">The sequence shown here is derived from an EMBL/GenBank/DDBJ whole genome shotgun (WGS) entry which is preliminary data.</text>
</comment>
<evidence type="ECO:0000256" key="8">
    <source>
        <dbReference type="ARBA" id="ARBA00022692"/>
    </source>
</evidence>
<dbReference type="SMART" id="SM01323">
    <property type="entry name" value="YajC"/>
    <property type="match status" value="1"/>
</dbReference>
<comment type="subunit">
    <text evidence="4">Part of the SecDF-YidC-YajC translocase complex. The SecDF-YidC-YajC translocase forms a supercomplex with SecYEG, called the holo-translocon (HTL).</text>
</comment>
<keyword evidence="12 13" id="KW-0472">Membrane</keyword>
<evidence type="ECO:0000256" key="9">
    <source>
        <dbReference type="ARBA" id="ARBA00022927"/>
    </source>
</evidence>
<dbReference type="Gene3D" id="2.40.10.340">
    <property type="entry name" value="Rod shape-determining protein MreC, domain 1"/>
    <property type="match status" value="1"/>
</dbReference>
<keyword evidence="11" id="KW-0811">Translocation</keyword>
<evidence type="ECO:0000256" key="11">
    <source>
        <dbReference type="ARBA" id="ARBA00023010"/>
    </source>
</evidence>
<gene>
    <name evidence="14" type="primary">YajC</name>
    <name evidence="14" type="ORF">GCM10011614_31900</name>
</gene>
<dbReference type="Pfam" id="PF02699">
    <property type="entry name" value="YajC"/>
    <property type="match status" value="1"/>
</dbReference>
<evidence type="ECO:0000256" key="6">
    <source>
        <dbReference type="ARBA" id="ARBA00022448"/>
    </source>
</evidence>
<evidence type="ECO:0000256" key="12">
    <source>
        <dbReference type="ARBA" id="ARBA00023136"/>
    </source>
</evidence>
<dbReference type="AlphaFoldDB" id="A0A918UJF2"/>
<dbReference type="InterPro" id="IPR042177">
    <property type="entry name" value="Cell/Rod_1"/>
</dbReference>
<accession>A0A918UJF2</accession>
<evidence type="ECO:0000313" key="14">
    <source>
        <dbReference type="EMBL" id="GGZ14545.1"/>
    </source>
</evidence>
<keyword evidence="8 13" id="KW-0812">Transmembrane</keyword>
<dbReference type="GO" id="GO:0005886">
    <property type="term" value="C:plasma membrane"/>
    <property type="evidence" value="ECO:0007669"/>
    <property type="project" value="UniProtKB-SubCell"/>
</dbReference>
<dbReference type="NCBIfam" id="TIGR00739">
    <property type="entry name" value="yajC"/>
    <property type="match status" value="1"/>
</dbReference>
<name>A0A918UJF2_9SPHN</name>
<evidence type="ECO:0000256" key="1">
    <source>
        <dbReference type="ARBA" id="ARBA00002061"/>
    </source>
</evidence>
<comment type="subcellular location">
    <subcellularLocation>
        <location evidence="2">Cell membrane</location>
        <topology evidence="2">Single-pass membrane protein</topology>
    </subcellularLocation>
</comment>
<dbReference type="InterPro" id="IPR003849">
    <property type="entry name" value="Preprotein_translocase_YajC"/>
</dbReference>
<evidence type="ECO:0000256" key="4">
    <source>
        <dbReference type="ARBA" id="ARBA00011718"/>
    </source>
</evidence>
<feature type="transmembrane region" description="Helical" evidence="13">
    <location>
        <begin position="20"/>
        <end position="38"/>
    </location>
</feature>
<sequence>MASSTLSILASASAGSPPAWVQFAPLLAMGVIFFFLILRPQMKQQKDHKAKLEALKKGDEVLTGGGLIGRVIKVDENYAEVELAQGVRVKALKSTISDVIPPAGSKPAND</sequence>
<dbReference type="PANTHER" id="PTHR33909">
    <property type="entry name" value="SEC TRANSLOCON ACCESSORY COMPLEX SUBUNIT YAJC"/>
    <property type="match status" value="1"/>
</dbReference>
<evidence type="ECO:0000256" key="10">
    <source>
        <dbReference type="ARBA" id="ARBA00022989"/>
    </source>
</evidence>